<name>A0ABW1NDN7_9ACTN</name>
<dbReference type="PANTHER" id="PTHR40111:SF1">
    <property type="entry name" value="CEPHALOSPORIN-C DEACETYLASE"/>
    <property type="match status" value="1"/>
</dbReference>
<sequence>MHSDLPLEQLRTYRYTEPEPADFDEFWSATLKEAAGVPVSPVFTPHDGELRTVEVFDVTFAGYGGDPIKAWLLLPARRSGPLPTVVEYLGYGSGRGIPLESLAYASAGFGHFVMDTRGQGSSWRAGDTGDPSATGPAAPGYMTRGITDPRDYYYRRLYVDAVRAVDAAAAHPAVDAGRIAVTGRSQGGALSLVAAGLRDDVAGAIPHVPFLSAFRRGTAITDREPYAEIVRWCSIHRTRHETAFATLAYFDATSFAARATCRGSFSVALMDGVCPPSTVFAAYNVYGGAKDIAVWPYNNHEGGGPQDQLRTIRVLRELFPEL</sequence>
<accession>A0ABW1NDN7</accession>
<dbReference type="RefSeq" id="WP_380748817.1">
    <property type="nucleotide sequence ID" value="NZ_JBHSRF010000008.1"/>
</dbReference>
<dbReference type="SUPFAM" id="SSF53474">
    <property type="entry name" value="alpha/beta-Hydrolases"/>
    <property type="match status" value="1"/>
</dbReference>
<dbReference type="InterPro" id="IPR029058">
    <property type="entry name" value="AB_hydrolase_fold"/>
</dbReference>
<reference evidence="4" key="1">
    <citation type="journal article" date="2019" name="Int. J. Syst. Evol. Microbiol.">
        <title>The Global Catalogue of Microorganisms (GCM) 10K type strain sequencing project: providing services to taxonomists for standard genome sequencing and annotation.</title>
        <authorList>
            <consortium name="The Broad Institute Genomics Platform"/>
            <consortium name="The Broad Institute Genome Sequencing Center for Infectious Disease"/>
            <person name="Wu L."/>
            <person name="Ma J."/>
        </authorList>
    </citation>
    <scope>NUCLEOTIDE SEQUENCE [LARGE SCALE GENOMIC DNA]</scope>
    <source>
        <strain evidence="4">JCM 30346</strain>
    </source>
</reference>
<evidence type="ECO:0000313" key="3">
    <source>
        <dbReference type="EMBL" id="MFC6081221.1"/>
    </source>
</evidence>
<evidence type="ECO:0000256" key="1">
    <source>
        <dbReference type="SAM" id="MobiDB-lite"/>
    </source>
</evidence>
<feature type="domain" description="Acetyl xylan esterase" evidence="2">
    <location>
        <begin position="3"/>
        <end position="311"/>
    </location>
</feature>
<keyword evidence="4" id="KW-1185">Reference proteome</keyword>
<dbReference type="Pfam" id="PF05448">
    <property type="entry name" value="AXE1"/>
    <property type="match status" value="1"/>
</dbReference>
<dbReference type="Gene3D" id="3.40.50.1820">
    <property type="entry name" value="alpha/beta hydrolase"/>
    <property type="match status" value="1"/>
</dbReference>
<dbReference type="EMBL" id="JBHSRF010000008">
    <property type="protein sequence ID" value="MFC6081221.1"/>
    <property type="molecule type" value="Genomic_DNA"/>
</dbReference>
<dbReference type="Proteomes" id="UP001596137">
    <property type="component" value="Unassembled WGS sequence"/>
</dbReference>
<evidence type="ECO:0000259" key="2">
    <source>
        <dbReference type="Pfam" id="PF05448"/>
    </source>
</evidence>
<proteinExistence type="predicted"/>
<gene>
    <name evidence="3" type="ORF">ACFP1K_08630</name>
</gene>
<comment type="caution">
    <text evidence="3">The sequence shown here is derived from an EMBL/GenBank/DDBJ whole genome shotgun (WGS) entry which is preliminary data.</text>
</comment>
<evidence type="ECO:0000313" key="4">
    <source>
        <dbReference type="Proteomes" id="UP001596137"/>
    </source>
</evidence>
<feature type="region of interest" description="Disordered" evidence="1">
    <location>
        <begin position="120"/>
        <end position="141"/>
    </location>
</feature>
<dbReference type="PANTHER" id="PTHR40111">
    <property type="entry name" value="CEPHALOSPORIN-C DEACETYLASE"/>
    <property type="match status" value="1"/>
</dbReference>
<dbReference type="InterPro" id="IPR039069">
    <property type="entry name" value="CE7"/>
</dbReference>
<organism evidence="3 4">
    <name type="scientific">Sphaerisporangium aureirubrum</name>
    <dbReference type="NCBI Taxonomy" id="1544736"/>
    <lineage>
        <taxon>Bacteria</taxon>
        <taxon>Bacillati</taxon>
        <taxon>Actinomycetota</taxon>
        <taxon>Actinomycetes</taxon>
        <taxon>Streptosporangiales</taxon>
        <taxon>Streptosporangiaceae</taxon>
        <taxon>Sphaerisporangium</taxon>
    </lineage>
</organism>
<dbReference type="InterPro" id="IPR008391">
    <property type="entry name" value="AXE1_dom"/>
</dbReference>
<protein>
    <submittedName>
        <fullName evidence="3">Acetylxylan esterase</fullName>
    </submittedName>
</protein>